<dbReference type="SMART" id="SM00354">
    <property type="entry name" value="HTH_LACI"/>
    <property type="match status" value="1"/>
</dbReference>
<dbReference type="InterPro" id="IPR000843">
    <property type="entry name" value="HTH_LacI"/>
</dbReference>
<dbReference type="SUPFAM" id="SSF53822">
    <property type="entry name" value="Periplasmic binding protein-like I"/>
    <property type="match status" value="1"/>
</dbReference>
<evidence type="ECO:0000256" key="2">
    <source>
        <dbReference type="ARBA" id="ARBA00023125"/>
    </source>
</evidence>
<evidence type="ECO:0000256" key="1">
    <source>
        <dbReference type="ARBA" id="ARBA00023015"/>
    </source>
</evidence>
<dbReference type="PANTHER" id="PTHR30146">
    <property type="entry name" value="LACI-RELATED TRANSCRIPTIONAL REPRESSOR"/>
    <property type="match status" value="1"/>
</dbReference>
<dbReference type="Proteomes" id="UP000256709">
    <property type="component" value="Unassembled WGS sequence"/>
</dbReference>
<dbReference type="GO" id="GO:0000976">
    <property type="term" value="F:transcription cis-regulatory region binding"/>
    <property type="evidence" value="ECO:0007669"/>
    <property type="project" value="TreeGrafter"/>
</dbReference>
<dbReference type="CDD" id="cd01392">
    <property type="entry name" value="HTH_LacI"/>
    <property type="match status" value="1"/>
</dbReference>
<dbReference type="Gene3D" id="1.10.260.40">
    <property type="entry name" value="lambda repressor-like DNA-binding domains"/>
    <property type="match status" value="1"/>
</dbReference>
<organism evidence="6 7">
    <name type="scientific">Subtercola boreus</name>
    <dbReference type="NCBI Taxonomy" id="120213"/>
    <lineage>
        <taxon>Bacteria</taxon>
        <taxon>Bacillati</taxon>
        <taxon>Actinomycetota</taxon>
        <taxon>Actinomycetes</taxon>
        <taxon>Micrococcales</taxon>
        <taxon>Microbacteriaceae</taxon>
        <taxon>Subtercola</taxon>
    </lineage>
</organism>
<reference evidence="6 7" key="1">
    <citation type="submission" date="2017-04" db="EMBL/GenBank/DDBJ databases">
        <title>Comparative genome analysis of Subtercola boreus.</title>
        <authorList>
            <person name="Cho Y.-J."/>
            <person name="Cho A."/>
            <person name="Kim O.-S."/>
            <person name="Lee J.-I."/>
        </authorList>
    </citation>
    <scope>NUCLEOTIDE SEQUENCE [LARGE SCALE GENOMIC DNA]</scope>
    <source>
        <strain evidence="6 7">P27444</strain>
    </source>
</reference>
<dbReference type="GO" id="GO:0003700">
    <property type="term" value="F:DNA-binding transcription factor activity"/>
    <property type="evidence" value="ECO:0007669"/>
    <property type="project" value="TreeGrafter"/>
</dbReference>
<dbReference type="PROSITE" id="PS50932">
    <property type="entry name" value="HTH_LACI_2"/>
    <property type="match status" value="1"/>
</dbReference>
<evidence type="ECO:0000259" key="5">
    <source>
        <dbReference type="PROSITE" id="PS50932"/>
    </source>
</evidence>
<feature type="domain" description="HTH lacI-type" evidence="5">
    <location>
        <begin position="58"/>
        <end position="112"/>
    </location>
</feature>
<feature type="region of interest" description="Disordered" evidence="4">
    <location>
        <begin position="1"/>
        <end position="24"/>
    </location>
</feature>
<dbReference type="Gene3D" id="3.40.50.2300">
    <property type="match status" value="2"/>
</dbReference>
<dbReference type="InterPro" id="IPR010982">
    <property type="entry name" value="Lambda_DNA-bd_dom_sf"/>
</dbReference>
<evidence type="ECO:0000256" key="3">
    <source>
        <dbReference type="ARBA" id="ARBA00023163"/>
    </source>
</evidence>
<accession>A0A3E0W365</accession>
<dbReference type="PANTHER" id="PTHR30146:SF33">
    <property type="entry name" value="TRANSCRIPTIONAL REGULATOR"/>
    <property type="match status" value="1"/>
</dbReference>
<evidence type="ECO:0000256" key="4">
    <source>
        <dbReference type="SAM" id="MobiDB-lite"/>
    </source>
</evidence>
<proteinExistence type="predicted"/>
<dbReference type="EMBL" id="NBXA01000003">
    <property type="protein sequence ID" value="RFA16245.1"/>
    <property type="molecule type" value="Genomic_DNA"/>
</dbReference>
<dbReference type="AlphaFoldDB" id="A0A3E0W365"/>
<dbReference type="Pfam" id="PF00356">
    <property type="entry name" value="LacI"/>
    <property type="match status" value="1"/>
</dbReference>
<keyword evidence="3" id="KW-0804">Transcription</keyword>
<evidence type="ECO:0000313" key="7">
    <source>
        <dbReference type="Proteomes" id="UP000256709"/>
    </source>
</evidence>
<evidence type="ECO:0000313" key="6">
    <source>
        <dbReference type="EMBL" id="RFA16245.1"/>
    </source>
</evidence>
<gene>
    <name evidence="6" type="ORF">B7R21_02370</name>
</gene>
<feature type="compositionally biased region" description="Basic and acidic residues" evidence="4">
    <location>
        <begin position="1"/>
        <end position="14"/>
    </location>
</feature>
<protein>
    <recommendedName>
        <fullName evidence="5">HTH lacI-type domain-containing protein</fullName>
    </recommendedName>
</protein>
<dbReference type="InterPro" id="IPR028082">
    <property type="entry name" value="Peripla_BP_I"/>
</dbReference>
<comment type="caution">
    <text evidence="6">The sequence shown here is derived from an EMBL/GenBank/DDBJ whole genome shotgun (WGS) entry which is preliminary data.</text>
</comment>
<dbReference type="Pfam" id="PF13377">
    <property type="entry name" value="Peripla_BP_3"/>
    <property type="match status" value="1"/>
</dbReference>
<dbReference type="InterPro" id="IPR046335">
    <property type="entry name" value="LacI/GalR-like_sensor"/>
</dbReference>
<sequence>MAVRRREPDEEPRRPRAAVSGTAVAPAPDVAAALPAAFVPAPPPVDPPRTSRRSTGTVTLNDVALHAQVSPQTVSRTIRSPELVSTFTLERVRDAIQQTGYVPNLAASNLASNRSMTVAAIIPSVSASVFADALQGLEEVLAPAGYQLFIGSTGYSPSHEEELVRAFLGRRPDGIFIVGTNHTPTTTHLLRESKVPVVEAWDLTDAPIDSLVGFSNRDATRAIVDYVVGRGYRHPTFAGSLQSGDSRAMARKSSFEKAVAELLPDEPVRVVDSGTRTIDFETGKNLLGAALAEHPETDVLMFTSDIFAAGAVFECSRRGISVPGDLAITGFGDFDLGSHLVPTLTTVAVPNRQIGTTAGDLLVARMTRRSNEASAIDLGFSVVARESA</sequence>
<keyword evidence="2" id="KW-0238">DNA-binding</keyword>
<dbReference type="SUPFAM" id="SSF47413">
    <property type="entry name" value="lambda repressor-like DNA-binding domains"/>
    <property type="match status" value="1"/>
</dbReference>
<dbReference type="CDD" id="cd01575">
    <property type="entry name" value="PBP1_GntR"/>
    <property type="match status" value="1"/>
</dbReference>
<keyword evidence="1" id="KW-0805">Transcription regulation</keyword>
<name>A0A3E0W365_9MICO</name>